<evidence type="ECO:0000313" key="3">
    <source>
        <dbReference type="Proteomes" id="UP000191039"/>
    </source>
</evidence>
<protein>
    <submittedName>
        <fullName evidence="2">Uncharacterized protein</fullName>
    </submittedName>
</protein>
<comment type="caution">
    <text evidence="2">The sequence shown here is derived from an EMBL/GenBank/DDBJ whole genome shotgun (WGS) entry which is preliminary data.</text>
</comment>
<evidence type="ECO:0000313" key="4">
    <source>
        <dbReference type="Proteomes" id="UP000220340"/>
    </source>
</evidence>
<evidence type="ECO:0000313" key="1">
    <source>
        <dbReference type="EMBL" id="OPE56274.1"/>
    </source>
</evidence>
<sequence>MKRLLEFFLRYFQIFYLDPHYRISDSKTSGSAESDAWIVITGSILTWRLVNNRGQFQLAVAPTELLSRDNWFWLSVIRQHLDSDEDTQLDADGITWLYKNVGRIEQLFSDRATAMQSCSDLNDLKEAIAVRLFGPG</sequence>
<keyword evidence="4" id="KW-1185">Reference proteome</keyword>
<reference evidence="1 3" key="1">
    <citation type="submission" date="2016-09" db="EMBL/GenBank/DDBJ databases">
        <title>genome sequences of unsequenced Mycobacteria.</title>
        <authorList>
            <person name="Greninger A.L."/>
            <person name="Jerome K.R."/>
            <person name="Mcnair B."/>
            <person name="Wallis C."/>
            <person name="Fang F."/>
        </authorList>
    </citation>
    <scope>NUCLEOTIDE SEQUENCE [LARGE SCALE GENOMIC DNA]</scope>
    <source>
        <strain evidence="1 3">BM1</strain>
    </source>
</reference>
<dbReference type="Proteomes" id="UP000220340">
    <property type="component" value="Unassembled WGS sequence"/>
</dbReference>
<dbReference type="STRING" id="1801.BRW64_21895"/>
<organism evidence="2 4">
    <name type="scientific">Mycolicibacterium diernhoferi</name>
    <dbReference type="NCBI Taxonomy" id="1801"/>
    <lineage>
        <taxon>Bacteria</taxon>
        <taxon>Bacillati</taxon>
        <taxon>Actinomycetota</taxon>
        <taxon>Actinomycetes</taxon>
        <taxon>Mycobacteriales</taxon>
        <taxon>Mycobacteriaceae</taxon>
        <taxon>Mycolicibacterium</taxon>
    </lineage>
</organism>
<dbReference type="RefSeq" id="WP_073858563.1">
    <property type="nucleotide sequence ID" value="NZ_BAAATC010000014.1"/>
</dbReference>
<dbReference type="OrthoDB" id="4731766at2"/>
<dbReference type="EMBL" id="MIJD01000003">
    <property type="protein sequence ID" value="OPE56274.1"/>
    <property type="molecule type" value="Genomic_DNA"/>
</dbReference>
<dbReference type="Proteomes" id="UP000191039">
    <property type="component" value="Unassembled WGS sequence"/>
</dbReference>
<proteinExistence type="predicted"/>
<reference evidence="2 4" key="2">
    <citation type="submission" date="2017-10" db="EMBL/GenBank/DDBJ databases">
        <title>The new phylogeny of genus Mycobacterium.</title>
        <authorList>
            <person name="Tortoli E."/>
            <person name="Trovato A."/>
            <person name="Cirillo D.M."/>
        </authorList>
    </citation>
    <scope>NUCLEOTIDE SEQUENCE [LARGE SCALE GENOMIC DNA]</scope>
    <source>
        <strain evidence="2 4">IP141170001</strain>
    </source>
</reference>
<name>A0A1Q4H7J1_9MYCO</name>
<accession>A0A1Q4H7J1</accession>
<dbReference type="AlphaFoldDB" id="A0A1Q4H7J1"/>
<dbReference type="EMBL" id="PDCR01000006">
    <property type="protein sequence ID" value="PEG55504.1"/>
    <property type="molecule type" value="Genomic_DNA"/>
</dbReference>
<evidence type="ECO:0000313" key="2">
    <source>
        <dbReference type="EMBL" id="PEG55504.1"/>
    </source>
</evidence>
<gene>
    <name evidence="1" type="ORF">BV510_00615</name>
    <name evidence="2" type="ORF">CRI78_06235</name>
</gene>